<name>A0A5B9EHL4_9BACT</name>
<evidence type="ECO:0000256" key="3">
    <source>
        <dbReference type="ARBA" id="ARBA00022452"/>
    </source>
</evidence>
<dbReference type="PANTHER" id="PTHR30069">
    <property type="entry name" value="TONB-DEPENDENT OUTER MEMBRANE RECEPTOR"/>
    <property type="match status" value="1"/>
</dbReference>
<dbReference type="AlphaFoldDB" id="A0A5B9EHL4"/>
<dbReference type="GO" id="GO:0015344">
    <property type="term" value="F:siderophore uptake transmembrane transporter activity"/>
    <property type="evidence" value="ECO:0007669"/>
    <property type="project" value="TreeGrafter"/>
</dbReference>
<feature type="signal peptide" evidence="8">
    <location>
        <begin position="1"/>
        <end position="32"/>
    </location>
</feature>
<dbReference type="InterPro" id="IPR036942">
    <property type="entry name" value="Beta-barrel_TonB_sf"/>
</dbReference>
<dbReference type="InterPro" id="IPR039426">
    <property type="entry name" value="TonB-dep_rcpt-like"/>
</dbReference>
<protein>
    <submittedName>
        <fullName evidence="10">TonB-dependent receptor</fullName>
    </submittedName>
</protein>
<keyword evidence="8" id="KW-0732">Signal</keyword>
<comment type="subcellular location">
    <subcellularLocation>
        <location evidence="1">Cell outer membrane</location>
        <topology evidence="1">Multi-pass membrane protein</topology>
    </subcellularLocation>
</comment>
<reference evidence="10 11" key="1">
    <citation type="submission" date="2019-08" db="EMBL/GenBank/DDBJ databases">
        <title>Complete genome sequence of Terriglobus albidus strain ORNL.</title>
        <authorList>
            <person name="Podar M."/>
        </authorList>
    </citation>
    <scope>NUCLEOTIDE SEQUENCE [LARGE SCALE GENOMIC DNA]</scope>
    <source>
        <strain evidence="10 11">ORNL</strain>
    </source>
</reference>
<dbReference type="Proteomes" id="UP000321820">
    <property type="component" value="Chromosome"/>
</dbReference>
<evidence type="ECO:0000256" key="2">
    <source>
        <dbReference type="ARBA" id="ARBA00022448"/>
    </source>
</evidence>
<dbReference type="InterPro" id="IPR057601">
    <property type="entry name" value="Oar-like_b-barrel"/>
</dbReference>
<evidence type="ECO:0000256" key="8">
    <source>
        <dbReference type="SAM" id="SignalP"/>
    </source>
</evidence>
<proteinExistence type="predicted"/>
<dbReference type="KEGG" id="talb:FTW19_17060"/>
<keyword evidence="10" id="KW-0675">Receptor</keyword>
<evidence type="ECO:0000259" key="9">
    <source>
        <dbReference type="Pfam" id="PF25183"/>
    </source>
</evidence>
<dbReference type="Gene3D" id="2.60.40.1120">
    <property type="entry name" value="Carboxypeptidase-like, regulatory domain"/>
    <property type="match status" value="1"/>
</dbReference>
<dbReference type="Pfam" id="PF13620">
    <property type="entry name" value="CarboxypepD_reg"/>
    <property type="match status" value="1"/>
</dbReference>
<gene>
    <name evidence="10" type="ORF">FTW19_17060</name>
</gene>
<keyword evidence="5" id="KW-0472">Membrane</keyword>
<dbReference type="GO" id="GO:0009279">
    <property type="term" value="C:cell outer membrane"/>
    <property type="evidence" value="ECO:0007669"/>
    <property type="project" value="UniProtKB-SubCell"/>
</dbReference>
<evidence type="ECO:0000256" key="1">
    <source>
        <dbReference type="ARBA" id="ARBA00004571"/>
    </source>
</evidence>
<evidence type="ECO:0000256" key="7">
    <source>
        <dbReference type="SAM" id="MobiDB-lite"/>
    </source>
</evidence>
<evidence type="ECO:0000256" key="5">
    <source>
        <dbReference type="ARBA" id="ARBA00023136"/>
    </source>
</evidence>
<evidence type="ECO:0000256" key="6">
    <source>
        <dbReference type="ARBA" id="ARBA00023237"/>
    </source>
</evidence>
<dbReference type="InterPro" id="IPR008969">
    <property type="entry name" value="CarboxyPept-like_regulatory"/>
</dbReference>
<dbReference type="GO" id="GO:0044718">
    <property type="term" value="P:siderophore transmembrane transport"/>
    <property type="evidence" value="ECO:0007669"/>
    <property type="project" value="TreeGrafter"/>
</dbReference>
<sequence length="1172" mass="126571">MCISKQNIWVRLRPLIAIVGLVFGLSLPPAQAQMDQGTITGVVSDNSGATIPNAKVTLNATDTGLSLERWTNESGIYVFSPVKIGRYSITITADGFQTSKRENLVLNVQARLGINFELKPGAVTENITVDTAPPLLDTQTGAVGQVVDSKAINETPLNGRNWVFIAQLSAGVAPPQGQTRGSGKGDFVANGQRAEQNNFILDGVDNNTNLVDFLNGATFVMRPPPDALAEFNLQTSNYSAEFGHSAGAVLNASIKSGTNAIHGSLWEYFRSDKMNARNWNALTVPAFHQNQFGATLGFPILKDKLFYFGDIEANRVSFGSPGIFTVPTARMRTGDFTELLNPSLTGYSGPINLYQPGSRGTVPLGQPCGRAQNVFCSADINATAQNILNLYPSPNVNNGKTYNNYNTNIGRRDNTIQWDQRLDWNISSKDQIYGRYSYAHEIINNGLPFGSILDGSGYGGERDTNLSQNGMFSETHVFSPSLTNEFRAGYNWGVFRFLQPNANNSTLASSLGLGNVPFSPFQGGLPQGQLQGTVGASYWGSVGTSNESQNVYQILDNMTKILGNHSMKYGVAFQNVRFYYTYAEAPRGQYNFNGSYTSVPGSSATSGTADFLANQMSSAYISNVPAVHDQQWYDSAYFQDDWRATSKLTLNLGLRWDWYQPYAESRNQQANFVLTGPVGLNSSGVGTGRAVYQLPTGAQRYSLSPAFVSLLAANNVAVQYVDNSRLLEAQKVNFAPRFGFAYQLTPKSVIRGGYGIFYGGLQSHGNGNLGANYPFTLNSSYNQPTCNATSCSPLPYTLQSGLPALNASAVPTQPGFHATDASIKTPYTQNYSLSFQYALSSDFVASIAYVGNVSRHLSTYWAPNSSLALTTAGTNTNNLNPFPTLGWTGQIQYSGVSDYNSLQTKLEKRFSHGLSFLATYTWAHALDNSSSAGGLSNGIGVRSYYLLGLGSEYTNSSYDIRNRFTFNGSYQLPFGHGRSYLNNSRLLDLAVGGWQVSATFTGQGGLPLGGISPIGSTASGGSARAVRIGDPFKAGGTAPVGGASACPSQVRTKDNWYNPCAFANPLPGNTIPAGTLITNPSQVLAYLGDKQNLIYGPGFWRADSSIFKNFPTFREQFLQFRADAFNLFNHPTLGNPSNTSNGSNGGQITGPKNLQANAPDARFLQLSLKYVF</sequence>
<dbReference type="SUPFAM" id="SSF49464">
    <property type="entry name" value="Carboxypeptidase regulatory domain-like"/>
    <property type="match status" value="1"/>
</dbReference>
<dbReference type="Pfam" id="PF25183">
    <property type="entry name" value="OMP_b-brl_4"/>
    <property type="match status" value="1"/>
</dbReference>
<evidence type="ECO:0000313" key="10">
    <source>
        <dbReference type="EMBL" id="QEE29556.1"/>
    </source>
</evidence>
<feature type="domain" description="TonB-dependent transporter Oar-like beta-barrel" evidence="9">
    <location>
        <begin position="254"/>
        <end position="1165"/>
    </location>
</feature>
<keyword evidence="6" id="KW-0998">Cell outer membrane</keyword>
<dbReference type="PANTHER" id="PTHR30069:SF46">
    <property type="entry name" value="OAR PROTEIN"/>
    <property type="match status" value="1"/>
</dbReference>
<keyword evidence="4" id="KW-0812">Transmembrane</keyword>
<feature type="region of interest" description="Disordered" evidence="7">
    <location>
        <begin position="1133"/>
        <end position="1154"/>
    </location>
</feature>
<dbReference type="EMBL" id="CP042806">
    <property type="protein sequence ID" value="QEE29556.1"/>
    <property type="molecule type" value="Genomic_DNA"/>
</dbReference>
<dbReference type="OrthoDB" id="97893at2"/>
<feature type="chain" id="PRO_5023149195" evidence="8">
    <location>
        <begin position="33"/>
        <end position="1172"/>
    </location>
</feature>
<evidence type="ECO:0000256" key="4">
    <source>
        <dbReference type="ARBA" id="ARBA00022692"/>
    </source>
</evidence>
<dbReference type="Gene3D" id="2.40.170.20">
    <property type="entry name" value="TonB-dependent receptor, beta-barrel domain"/>
    <property type="match status" value="1"/>
</dbReference>
<accession>A0A5B9EHL4</accession>
<dbReference type="RefSeq" id="WP_147648748.1">
    <property type="nucleotide sequence ID" value="NZ_CP042806.1"/>
</dbReference>
<keyword evidence="2" id="KW-0813">Transport</keyword>
<dbReference type="SUPFAM" id="SSF56935">
    <property type="entry name" value="Porins"/>
    <property type="match status" value="1"/>
</dbReference>
<keyword evidence="11" id="KW-1185">Reference proteome</keyword>
<organism evidence="10 11">
    <name type="scientific">Terriglobus albidus</name>
    <dbReference type="NCBI Taxonomy" id="1592106"/>
    <lineage>
        <taxon>Bacteria</taxon>
        <taxon>Pseudomonadati</taxon>
        <taxon>Acidobacteriota</taxon>
        <taxon>Terriglobia</taxon>
        <taxon>Terriglobales</taxon>
        <taxon>Acidobacteriaceae</taxon>
        <taxon>Terriglobus</taxon>
    </lineage>
</organism>
<evidence type="ECO:0000313" key="11">
    <source>
        <dbReference type="Proteomes" id="UP000321820"/>
    </source>
</evidence>
<keyword evidence="3" id="KW-1134">Transmembrane beta strand</keyword>